<keyword evidence="2" id="KW-1185">Reference proteome</keyword>
<gene>
    <name evidence="1" type="ORF">JYE49_03345</name>
</gene>
<sequence>MRSDTRVQLNDVSYSYEEQAAPALSDVSAVIQPGEFVAVLGHNGSGKSTMAKLLNALYIPTEGNVLVCGYNTREEKYVWEIRQRAGMIFQNPDNQIVATVVKEDVAFGLENLGVSTEDMLPRIESALSAVRMSKYADKAPHLLSGGQKQRVAIAGILAMEPSVIIADEATAMLDPSGRKEVLETIRTLNRQKGITVVWITHFMEEAALADRVLVVTDGKIRLSGTPAEVFDRVDEMREMHLDVPHMTALAGELRAEGMPLKPGILTVDEFVEEVERLCPLKSAT</sequence>
<protein>
    <submittedName>
        <fullName evidence="1">Energy-coupling factor transporter ATPase</fullName>
    </submittedName>
</protein>
<proteinExistence type="predicted"/>
<evidence type="ECO:0000313" key="2">
    <source>
        <dbReference type="Proteomes" id="UP000682782"/>
    </source>
</evidence>
<organism evidence="1 2">
    <name type="scientific">Aristaeella hokkaidonensis</name>
    <dbReference type="NCBI Taxonomy" id="3046382"/>
    <lineage>
        <taxon>Bacteria</taxon>
        <taxon>Bacillati</taxon>
        <taxon>Bacillota</taxon>
        <taxon>Clostridia</taxon>
        <taxon>Eubacteriales</taxon>
        <taxon>Aristaeellaceae</taxon>
        <taxon>Aristaeella</taxon>
    </lineage>
</organism>
<dbReference type="EMBL" id="CP068393">
    <property type="protein sequence ID" value="QUC67754.1"/>
    <property type="molecule type" value="Genomic_DNA"/>
</dbReference>
<evidence type="ECO:0000313" key="1">
    <source>
        <dbReference type="EMBL" id="QUC67754.1"/>
    </source>
</evidence>
<accession>A0AC61N2B1</accession>
<reference evidence="1" key="1">
    <citation type="submission" date="2021-01" db="EMBL/GenBank/DDBJ databases">
        <title>Complete genome sequence of Clostridiales bacterium R-7.</title>
        <authorList>
            <person name="Mahoney-Kurpe S.C."/>
            <person name="Palevich N."/>
            <person name="Koike S."/>
            <person name="Moon C.D."/>
            <person name="Attwood G.T."/>
        </authorList>
    </citation>
    <scope>NUCLEOTIDE SEQUENCE</scope>
    <source>
        <strain evidence="1">R-7</strain>
    </source>
</reference>
<dbReference type="Proteomes" id="UP000682782">
    <property type="component" value="Chromosome"/>
</dbReference>
<name>A0AC61N2B1_9FIRM</name>